<evidence type="ECO:0000313" key="1">
    <source>
        <dbReference type="EMBL" id="EYB83098.1"/>
    </source>
</evidence>
<sequence length="72" mass="8381">MRWAKNINVDTYKSAVARACEARREHYEDPKGAILDKVREIMDAEDVYGERKPEDILDTLFSSDDGEEFEEL</sequence>
<dbReference type="EMBL" id="JARK01001679">
    <property type="protein sequence ID" value="EYB83098.1"/>
    <property type="molecule type" value="Genomic_DNA"/>
</dbReference>
<organism evidence="1 2">
    <name type="scientific">Ancylostoma ceylanicum</name>
    <dbReference type="NCBI Taxonomy" id="53326"/>
    <lineage>
        <taxon>Eukaryota</taxon>
        <taxon>Metazoa</taxon>
        <taxon>Ecdysozoa</taxon>
        <taxon>Nematoda</taxon>
        <taxon>Chromadorea</taxon>
        <taxon>Rhabditida</taxon>
        <taxon>Rhabditina</taxon>
        <taxon>Rhabditomorpha</taxon>
        <taxon>Strongyloidea</taxon>
        <taxon>Ancylostomatidae</taxon>
        <taxon>Ancylostomatinae</taxon>
        <taxon>Ancylostoma</taxon>
    </lineage>
</organism>
<protein>
    <submittedName>
        <fullName evidence="1">Uncharacterized protein</fullName>
    </submittedName>
</protein>
<dbReference type="Proteomes" id="UP000024635">
    <property type="component" value="Unassembled WGS sequence"/>
</dbReference>
<accession>A0A016RXN6</accession>
<name>A0A016RXN6_9BILA</name>
<comment type="caution">
    <text evidence="1">The sequence shown here is derived from an EMBL/GenBank/DDBJ whole genome shotgun (WGS) entry which is preliminary data.</text>
</comment>
<keyword evidence="2" id="KW-1185">Reference proteome</keyword>
<proteinExistence type="predicted"/>
<reference evidence="2" key="1">
    <citation type="journal article" date="2015" name="Nat. Genet.">
        <title>The genome and transcriptome of the zoonotic hookworm Ancylostoma ceylanicum identify infection-specific gene families.</title>
        <authorList>
            <person name="Schwarz E.M."/>
            <person name="Hu Y."/>
            <person name="Antoshechkin I."/>
            <person name="Miller M.M."/>
            <person name="Sternberg P.W."/>
            <person name="Aroian R.V."/>
        </authorList>
    </citation>
    <scope>NUCLEOTIDE SEQUENCE</scope>
    <source>
        <strain evidence="2">HY135</strain>
    </source>
</reference>
<evidence type="ECO:0000313" key="2">
    <source>
        <dbReference type="Proteomes" id="UP000024635"/>
    </source>
</evidence>
<gene>
    <name evidence="1" type="primary">Acey_s0343.g3070</name>
    <name evidence="1" type="ORF">Y032_0343g3070</name>
</gene>
<dbReference type="AlphaFoldDB" id="A0A016RXN6"/>